<dbReference type="GO" id="GO:0051015">
    <property type="term" value="F:actin filament binding"/>
    <property type="evidence" value="ECO:0007669"/>
    <property type="project" value="TreeGrafter"/>
</dbReference>
<keyword evidence="5" id="KW-1185">Reference proteome</keyword>
<keyword evidence="1" id="KW-0175">Coiled coil</keyword>
<name>A0A6A4WNA8_AMPAM</name>
<dbReference type="InterPro" id="IPR043592">
    <property type="entry name" value="FMNL_animal"/>
</dbReference>
<feature type="compositionally biased region" description="Basic and acidic residues" evidence="2">
    <location>
        <begin position="627"/>
        <end position="637"/>
    </location>
</feature>
<evidence type="ECO:0000256" key="1">
    <source>
        <dbReference type="SAM" id="Coils"/>
    </source>
</evidence>
<feature type="compositionally biased region" description="Low complexity" evidence="2">
    <location>
        <begin position="561"/>
        <end position="577"/>
    </location>
</feature>
<dbReference type="InterPro" id="IPR014768">
    <property type="entry name" value="GBD/FH3_dom"/>
</dbReference>
<dbReference type="InterPro" id="IPR016024">
    <property type="entry name" value="ARM-type_fold"/>
</dbReference>
<feature type="compositionally biased region" description="Basic and acidic residues" evidence="2">
    <location>
        <begin position="662"/>
        <end position="672"/>
    </location>
</feature>
<dbReference type="PROSITE" id="PS51232">
    <property type="entry name" value="GBD_FH3"/>
    <property type="match status" value="1"/>
</dbReference>
<feature type="region of interest" description="Disordered" evidence="2">
    <location>
        <begin position="386"/>
        <end position="486"/>
    </location>
</feature>
<dbReference type="InterPro" id="IPR011989">
    <property type="entry name" value="ARM-like"/>
</dbReference>
<reference evidence="4 5" key="1">
    <citation type="submission" date="2019-07" db="EMBL/GenBank/DDBJ databases">
        <title>Draft genome assembly of a fouling barnacle, Amphibalanus amphitrite (Darwin, 1854): The first reference genome for Thecostraca.</title>
        <authorList>
            <person name="Kim W."/>
        </authorList>
    </citation>
    <scope>NUCLEOTIDE SEQUENCE [LARGE SCALE GENOMIC DNA]</scope>
    <source>
        <strain evidence="4">SNU_AA5</strain>
        <tissue evidence="4">Soma without cirri and trophi</tissue>
    </source>
</reference>
<dbReference type="GO" id="GO:0008360">
    <property type="term" value="P:regulation of cell shape"/>
    <property type="evidence" value="ECO:0007669"/>
    <property type="project" value="TreeGrafter"/>
</dbReference>
<dbReference type="GO" id="GO:0005829">
    <property type="term" value="C:cytosol"/>
    <property type="evidence" value="ECO:0007669"/>
    <property type="project" value="TreeGrafter"/>
</dbReference>
<evidence type="ECO:0000256" key="2">
    <source>
        <dbReference type="SAM" id="MobiDB-lite"/>
    </source>
</evidence>
<dbReference type="GO" id="GO:0030866">
    <property type="term" value="P:cortical actin cytoskeleton organization"/>
    <property type="evidence" value="ECO:0007669"/>
    <property type="project" value="TreeGrafter"/>
</dbReference>
<dbReference type="SMART" id="SM01140">
    <property type="entry name" value="Drf_GBD"/>
    <property type="match status" value="1"/>
</dbReference>
<feature type="compositionally biased region" description="Basic and acidic residues" evidence="2">
    <location>
        <begin position="471"/>
        <end position="486"/>
    </location>
</feature>
<sequence>MVIIRDITGMDSMMELRPPLYNAEDYIVGLRKFGKKGGTKLYIEGSEVKEKEGKKEKKKKDNKSERSSKQEMSMRQFSNVSELLKKLKQDLKLSFPSFVREFVAEPYDGVTALLDLLKMIQLSQTDYAASMNGTLRSKEHHNFFRRALTDEYDCLLCLKHCLRCEETAGKLVGYSHGLYTVAVCIMSNFSKSRTLALELLTVACETPPRGHEQVLEAASTLRLRFGEPVRFKFLIGMLTSFGVASFQVACLQFLNKLAETAADRKERVHLQAEIEEAGFDVNVIKKFLSSSNNEHAAIRAELERWQRQYTDVEELYQLLQTEREQSSRLRQQKDQLKDDIKRHENTIQTLRLTEARYRSRVEELEKQIDFYKSQLLLTKEECDSLSKRLSRENSPQTAAPPGGRPRYSSLSPRPEDGARVEVSSTASGVSSLSSLSASVQSGGSDVTGSPASVKEGKVEEKEKESSEEDNEKQTVSRSAGDDFEKEKICEETIEVKNDMILFDPHRGSDTLTLPRRKPQEVYENRAFEATPGEGTLKRRSEAAAIQEAMDQLTSVIHNAESTLSLTSGRSSSSAETVRPPPEPAPAPTPPEEPVEQAIIPHRVPQPPARALDSESARSFHFSRPQLRRRETFTDESSRPAPVRRAGSFQLGDPPTLRVSGESVERRVSRRGEPTPSSASRRPPPRSRSRDALDDRFSRRVEEPRWPAERFERSPSGGGAERYHQAAERRMDQWITERGAAATRRGSTPEEPLPDSPPTECPRPQARGFLRRGPRNAGLYSERPVRIPSPDYSSGSTLSTVVRLNISNRIMDMPSAMY</sequence>
<feature type="compositionally biased region" description="Basic and acidic residues" evidence="2">
    <location>
        <begin position="454"/>
        <end position="464"/>
    </location>
</feature>
<feature type="compositionally biased region" description="Low complexity" evidence="2">
    <location>
        <begin position="422"/>
        <end position="444"/>
    </location>
</feature>
<feature type="region of interest" description="Disordered" evidence="2">
    <location>
        <begin position="48"/>
        <end position="74"/>
    </location>
</feature>
<feature type="compositionally biased region" description="Basic and acidic residues" evidence="2">
    <location>
        <begin position="687"/>
        <end position="712"/>
    </location>
</feature>
<dbReference type="PANTHER" id="PTHR45857">
    <property type="entry name" value="FORMIN-LIKE PROTEIN"/>
    <property type="match status" value="1"/>
</dbReference>
<evidence type="ECO:0000259" key="3">
    <source>
        <dbReference type="PROSITE" id="PS51232"/>
    </source>
</evidence>
<dbReference type="Pfam" id="PF06367">
    <property type="entry name" value="Drf_FH3"/>
    <property type="match status" value="1"/>
</dbReference>
<evidence type="ECO:0000313" key="4">
    <source>
        <dbReference type="EMBL" id="KAF0308886.1"/>
    </source>
</evidence>
<dbReference type="SMART" id="SM01139">
    <property type="entry name" value="Drf_FH3"/>
    <property type="match status" value="1"/>
</dbReference>
<dbReference type="InterPro" id="IPR010473">
    <property type="entry name" value="GTPase-bd"/>
</dbReference>
<feature type="compositionally biased region" description="Basic and acidic residues" evidence="2">
    <location>
        <begin position="720"/>
        <end position="731"/>
    </location>
</feature>
<dbReference type="Proteomes" id="UP000440578">
    <property type="component" value="Unassembled WGS sequence"/>
</dbReference>
<dbReference type="Pfam" id="PF06371">
    <property type="entry name" value="Drf_GBD"/>
    <property type="match status" value="1"/>
</dbReference>
<proteinExistence type="predicted"/>
<dbReference type="OrthoDB" id="6382387at2759"/>
<feature type="region of interest" description="Disordered" evidence="2">
    <location>
        <begin position="559"/>
        <end position="795"/>
    </location>
</feature>
<dbReference type="SUPFAM" id="SSF48371">
    <property type="entry name" value="ARM repeat"/>
    <property type="match status" value="1"/>
</dbReference>
<protein>
    <submittedName>
        <fullName evidence="4">Formin-like protein 3</fullName>
    </submittedName>
</protein>
<comment type="caution">
    <text evidence="4">The sequence shown here is derived from an EMBL/GenBank/DDBJ whole genome shotgun (WGS) entry which is preliminary data.</text>
</comment>
<dbReference type="PANTHER" id="PTHR45857:SF9">
    <property type="entry name" value="MULTIPLE WING HAIRS, ISOFORM C"/>
    <property type="match status" value="1"/>
</dbReference>
<dbReference type="GO" id="GO:0031267">
    <property type="term" value="F:small GTPase binding"/>
    <property type="evidence" value="ECO:0007669"/>
    <property type="project" value="InterPro"/>
</dbReference>
<gene>
    <name evidence="4" type="primary">fmnl3</name>
    <name evidence="4" type="ORF">FJT64_019963</name>
</gene>
<evidence type="ECO:0000313" key="5">
    <source>
        <dbReference type="Proteomes" id="UP000440578"/>
    </source>
</evidence>
<dbReference type="AlphaFoldDB" id="A0A6A4WNA8"/>
<dbReference type="InterPro" id="IPR010472">
    <property type="entry name" value="FH3_dom"/>
</dbReference>
<feature type="compositionally biased region" description="Pro residues" evidence="2">
    <location>
        <begin position="578"/>
        <end position="591"/>
    </location>
</feature>
<feature type="domain" description="GBD/FH3" evidence="3">
    <location>
        <begin position="12"/>
        <end position="393"/>
    </location>
</feature>
<feature type="region of interest" description="Disordered" evidence="2">
    <location>
        <begin position="503"/>
        <end position="542"/>
    </location>
</feature>
<accession>A0A6A4WNA8</accession>
<feature type="compositionally biased region" description="Basic and acidic residues" evidence="2">
    <location>
        <begin position="517"/>
        <end position="526"/>
    </location>
</feature>
<organism evidence="4 5">
    <name type="scientific">Amphibalanus amphitrite</name>
    <name type="common">Striped barnacle</name>
    <name type="synonym">Balanus amphitrite</name>
    <dbReference type="NCBI Taxonomy" id="1232801"/>
    <lineage>
        <taxon>Eukaryota</taxon>
        <taxon>Metazoa</taxon>
        <taxon>Ecdysozoa</taxon>
        <taxon>Arthropoda</taxon>
        <taxon>Crustacea</taxon>
        <taxon>Multicrustacea</taxon>
        <taxon>Cirripedia</taxon>
        <taxon>Thoracica</taxon>
        <taxon>Thoracicalcarea</taxon>
        <taxon>Balanomorpha</taxon>
        <taxon>Balanoidea</taxon>
        <taxon>Balanidae</taxon>
        <taxon>Amphibalaninae</taxon>
        <taxon>Amphibalanus</taxon>
    </lineage>
</organism>
<dbReference type="Gene3D" id="1.25.10.10">
    <property type="entry name" value="Leucine-rich Repeat Variant"/>
    <property type="match status" value="1"/>
</dbReference>
<feature type="coiled-coil region" evidence="1">
    <location>
        <begin position="288"/>
        <end position="381"/>
    </location>
</feature>
<dbReference type="GO" id="GO:0016477">
    <property type="term" value="P:cell migration"/>
    <property type="evidence" value="ECO:0007669"/>
    <property type="project" value="TreeGrafter"/>
</dbReference>
<dbReference type="EMBL" id="VIIS01000456">
    <property type="protein sequence ID" value="KAF0308886.1"/>
    <property type="molecule type" value="Genomic_DNA"/>
</dbReference>